<organism evidence="4 5">
    <name type="scientific">Lutibacter oricola</name>
    <dbReference type="NCBI Taxonomy" id="762486"/>
    <lineage>
        <taxon>Bacteria</taxon>
        <taxon>Pseudomonadati</taxon>
        <taxon>Bacteroidota</taxon>
        <taxon>Flavobacteriia</taxon>
        <taxon>Flavobacteriales</taxon>
        <taxon>Flavobacteriaceae</taxon>
        <taxon>Lutibacter</taxon>
    </lineage>
</organism>
<dbReference type="SUPFAM" id="SSF55729">
    <property type="entry name" value="Acyl-CoA N-acyltransferases (Nat)"/>
    <property type="match status" value="1"/>
</dbReference>
<evidence type="ECO:0000313" key="4">
    <source>
        <dbReference type="EMBL" id="SDX83654.1"/>
    </source>
</evidence>
<dbReference type="OrthoDB" id="9799096at2"/>
<keyword evidence="5" id="KW-1185">Reference proteome</keyword>
<dbReference type="PROSITE" id="PS51186">
    <property type="entry name" value="GNAT"/>
    <property type="match status" value="1"/>
</dbReference>
<keyword evidence="1 4" id="KW-0808">Transferase</keyword>
<protein>
    <submittedName>
        <fullName evidence="4">Phosphinothricin acetyltransferase</fullName>
    </submittedName>
</protein>
<dbReference type="Pfam" id="PF13420">
    <property type="entry name" value="Acetyltransf_4"/>
    <property type="match status" value="1"/>
</dbReference>
<dbReference type="InterPro" id="IPR016181">
    <property type="entry name" value="Acyl_CoA_acyltransferase"/>
</dbReference>
<proteinExistence type="predicted"/>
<sequence>MIRKVKLSDALAIADIYNFHVYNTIVTFDLTPVSEEIIKHKIETVTAKYPWFVFEENNKIVGYAYASCWKDRSAYDATVESSIYLNENSIGKGIGKKLYQHLLDYLKANNFHIVIGGISLPNEASIAIHEKFGFEKVAHFKEVGFKFNKWIDVGYWQLTL</sequence>
<dbReference type="EMBL" id="FNNJ01000010">
    <property type="protein sequence ID" value="SDX83654.1"/>
    <property type="molecule type" value="Genomic_DNA"/>
</dbReference>
<dbReference type="PANTHER" id="PTHR43072">
    <property type="entry name" value="N-ACETYLTRANSFERASE"/>
    <property type="match status" value="1"/>
</dbReference>
<evidence type="ECO:0000259" key="3">
    <source>
        <dbReference type="PROSITE" id="PS51186"/>
    </source>
</evidence>
<gene>
    <name evidence="4" type="ORF">SAMN05444411_11059</name>
</gene>
<reference evidence="4 5" key="1">
    <citation type="submission" date="2016-10" db="EMBL/GenBank/DDBJ databases">
        <authorList>
            <person name="de Groot N.N."/>
        </authorList>
    </citation>
    <scope>NUCLEOTIDE SEQUENCE [LARGE SCALE GENOMIC DNA]</scope>
    <source>
        <strain evidence="4 5">DSM 24956</strain>
    </source>
</reference>
<dbReference type="PANTHER" id="PTHR43072:SF23">
    <property type="entry name" value="UPF0039 PROTEIN C11D3.02C"/>
    <property type="match status" value="1"/>
</dbReference>
<accession>A0A1H3F0G2</accession>
<dbReference type="InterPro" id="IPR000182">
    <property type="entry name" value="GNAT_dom"/>
</dbReference>
<dbReference type="AlphaFoldDB" id="A0A1H3F0G2"/>
<evidence type="ECO:0000313" key="5">
    <source>
        <dbReference type="Proteomes" id="UP000199595"/>
    </source>
</evidence>
<dbReference type="STRING" id="762486.SAMN05444411_11059"/>
<feature type="domain" description="N-acetyltransferase" evidence="3">
    <location>
        <begin position="1"/>
        <end position="160"/>
    </location>
</feature>
<keyword evidence="2" id="KW-0012">Acyltransferase</keyword>
<evidence type="ECO:0000256" key="1">
    <source>
        <dbReference type="ARBA" id="ARBA00022679"/>
    </source>
</evidence>
<dbReference type="CDD" id="cd04301">
    <property type="entry name" value="NAT_SF"/>
    <property type="match status" value="1"/>
</dbReference>
<dbReference type="Proteomes" id="UP000199595">
    <property type="component" value="Unassembled WGS sequence"/>
</dbReference>
<name>A0A1H3F0G2_9FLAO</name>
<dbReference type="Gene3D" id="3.40.630.30">
    <property type="match status" value="1"/>
</dbReference>
<dbReference type="RefSeq" id="WP_090125217.1">
    <property type="nucleotide sequence ID" value="NZ_FNNJ01000010.1"/>
</dbReference>
<dbReference type="GO" id="GO:0016747">
    <property type="term" value="F:acyltransferase activity, transferring groups other than amino-acyl groups"/>
    <property type="evidence" value="ECO:0007669"/>
    <property type="project" value="InterPro"/>
</dbReference>
<evidence type="ECO:0000256" key="2">
    <source>
        <dbReference type="ARBA" id="ARBA00023315"/>
    </source>
</evidence>